<keyword evidence="4 7" id="KW-1133">Transmembrane helix</keyword>
<keyword evidence="5 7" id="KW-0472">Membrane</keyword>
<evidence type="ECO:0000313" key="10">
    <source>
        <dbReference type="Proteomes" id="UP000285908"/>
    </source>
</evidence>
<feature type="transmembrane region" description="Helical" evidence="7">
    <location>
        <begin position="38"/>
        <end position="58"/>
    </location>
</feature>
<dbReference type="SUPFAM" id="SSF103481">
    <property type="entry name" value="Multidrug resistance efflux transporter EmrE"/>
    <property type="match status" value="2"/>
</dbReference>
<dbReference type="EMBL" id="RQXX01000002">
    <property type="protein sequence ID" value="RVV98398.1"/>
    <property type="molecule type" value="Genomic_DNA"/>
</dbReference>
<feature type="transmembrane region" description="Helical" evidence="7">
    <location>
        <begin position="214"/>
        <end position="231"/>
    </location>
</feature>
<evidence type="ECO:0000256" key="2">
    <source>
        <dbReference type="ARBA" id="ARBA00009853"/>
    </source>
</evidence>
<feature type="domain" description="EamA" evidence="8">
    <location>
        <begin position="10"/>
        <end position="142"/>
    </location>
</feature>
<dbReference type="Proteomes" id="UP000285908">
    <property type="component" value="Unassembled WGS sequence"/>
</dbReference>
<feature type="transmembrane region" description="Helical" evidence="7">
    <location>
        <begin position="151"/>
        <end position="170"/>
    </location>
</feature>
<protein>
    <submittedName>
        <fullName evidence="9">DMT family transporter</fullName>
    </submittedName>
</protein>
<evidence type="ECO:0000256" key="6">
    <source>
        <dbReference type="SAM" id="MobiDB-lite"/>
    </source>
</evidence>
<dbReference type="PANTHER" id="PTHR22911:SF6">
    <property type="entry name" value="SOLUTE CARRIER FAMILY 35 MEMBER G1"/>
    <property type="match status" value="1"/>
</dbReference>
<dbReference type="GO" id="GO:0016020">
    <property type="term" value="C:membrane"/>
    <property type="evidence" value="ECO:0007669"/>
    <property type="project" value="UniProtKB-SubCell"/>
</dbReference>
<dbReference type="AlphaFoldDB" id="A0A438AID6"/>
<feature type="domain" description="EamA" evidence="8">
    <location>
        <begin position="151"/>
        <end position="280"/>
    </location>
</feature>
<dbReference type="InterPro" id="IPR037185">
    <property type="entry name" value="EmrE-like"/>
</dbReference>
<sequence>MTDLGQANLRGASLALLAFALFSTHDVAVKYLGGLYSPFQIIFFSVLLSFPLATLMLMRDPTRGHLRPVHPWWTGLRTIMGVVTGMSAFYAFSVLPLAQTYAILFASPLLITLLSIPILGEKVGPHRLGAVIAGLIGVMVVLRPGAQEMQLGHFAAMAAAVGSAMAGVIVRKIGKDERSAVLMLYPMMANAVVMSCLLPFVYKPMPLADLGLTGMLAAFSFTAGLLVISAYRAAEAAIVAPMQYSQIIWAALFGAVFFDEVPDPMTWVGAAIIIVSGLYIVIRESRGGASANMPVIATRSRPDTGTYPRPPALKSLPGRGSRKGLQMRRQADT</sequence>
<gene>
    <name evidence="9" type="ORF">EKE94_05605</name>
</gene>
<dbReference type="InterPro" id="IPR000620">
    <property type="entry name" value="EamA_dom"/>
</dbReference>
<evidence type="ECO:0000256" key="5">
    <source>
        <dbReference type="ARBA" id="ARBA00023136"/>
    </source>
</evidence>
<name>A0A438AID6_9RHOB</name>
<feature type="transmembrane region" description="Helical" evidence="7">
    <location>
        <begin position="182"/>
        <end position="202"/>
    </location>
</feature>
<accession>A0A438AID6</accession>
<dbReference type="RefSeq" id="WP_127905631.1">
    <property type="nucleotide sequence ID" value="NZ_RQXX01000002.1"/>
</dbReference>
<feature type="transmembrane region" description="Helical" evidence="7">
    <location>
        <begin position="264"/>
        <end position="282"/>
    </location>
</feature>
<comment type="subcellular location">
    <subcellularLocation>
        <location evidence="1">Membrane</location>
        <topology evidence="1">Multi-pass membrane protein</topology>
    </subcellularLocation>
</comment>
<dbReference type="PANTHER" id="PTHR22911">
    <property type="entry name" value="ACYL-MALONYL CONDENSING ENZYME-RELATED"/>
    <property type="match status" value="1"/>
</dbReference>
<feature type="region of interest" description="Disordered" evidence="6">
    <location>
        <begin position="299"/>
        <end position="333"/>
    </location>
</feature>
<evidence type="ECO:0000256" key="1">
    <source>
        <dbReference type="ARBA" id="ARBA00004141"/>
    </source>
</evidence>
<keyword evidence="3 7" id="KW-0812">Transmembrane</keyword>
<evidence type="ECO:0000313" key="9">
    <source>
        <dbReference type="EMBL" id="RVV98398.1"/>
    </source>
</evidence>
<reference evidence="9 10" key="1">
    <citation type="submission" date="2018-11" db="EMBL/GenBank/DDBJ databases">
        <title>Mesobaculum littorinae gen. nov., sp. nov., isolated from Littorina scabra that represents a novel genus of the order Rhodobacteraceae.</title>
        <authorList>
            <person name="Li F."/>
        </authorList>
    </citation>
    <scope>NUCLEOTIDE SEQUENCE [LARGE SCALE GENOMIC DNA]</scope>
    <source>
        <strain evidence="9 10">M0103</strain>
    </source>
</reference>
<dbReference type="Pfam" id="PF00892">
    <property type="entry name" value="EamA"/>
    <property type="match status" value="2"/>
</dbReference>
<dbReference type="Gene3D" id="1.10.3730.20">
    <property type="match status" value="1"/>
</dbReference>
<evidence type="ECO:0000256" key="3">
    <source>
        <dbReference type="ARBA" id="ARBA00022692"/>
    </source>
</evidence>
<proteinExistence type="inferred from homology"/>
<comment type="caution">
    <text evidence="9">The sequence shown here is derived from an EMBL/GenBank/DDBJ whole genome shotgun (WGS) entry which is preliminary data.</text>
</comment>
<comment type="similarity">
    <text evidence="2">Belongs to the drug/metabolite transporter (DMT) superfamily. 10 TMS drug/metabolite exporter (DME) (TC 2.A.7.3) family.</text>
</comment>
<feature type="transmembrane region" description="Helical" evidence="7">
    <location>
        <begin position="238"/>
        <end position="258"/>
    </location>
</feature>
<evidence type="ECO:0000256" key="7">
    <source>
        <dbReference type="SAM" id="Phobius"/>
    </source>
</evidence>
<keyword evidence="10" id="KW-1185">Reference proteome</keyword>
<evidence type="ECO:0000259" key="8">
    <source>
        <dbReference type="Pfam" id="PF00892"/>
    </source>
</evidence>
<feature type="transmembrane region" description="Helical" evidence="7">
    <location>
        <begin position="70"/>
        <end position="92"/>
    </location>
</feature>
<dbReference type="OrthoDB" id="7818056at2"/>
<feature type="transmembrane region" description="Helical" evidence="7">
    <location>
        <begin position="98"/>
        <end position="116"/>
    </location>
</feature>
<organism evidence="9 10">
    <name type="scientific">Mesobaculum littorinae</name>
    <dbReference type="NCBI Taxonomy" id="2486419"/>
    <lineage>
        <taxon>Bacteria</taxon>
        <taxon>Pseudomonadati</taxon>
        <taxon>Pseudomonadota</taxon>
        <taxon>Alphaproteobacteria</taxon>
        <taxon>Rhodobacterales</taxon>
        <taxon>Roseobacteraceae</taxon>
        <taxon>Mesobaculum</taxon>
    </lineage>
</organism>
<feature type="transmembrane region" description="Helical" evidence="7">
    <location>
        <begin position="128"/>
        <end position="145"/>
    </location>
</feature>
<evidence type="ECO:0000256" key="4">
    <source>
        <dbReference type="ARBA" id="ARBA00022989"/>
    </source>
</evidence>